<name>A0A812ENV8_ACAPH</name>
<accession>A0A812ENV8</accession>
<keyword evidence="1" id="KW-0732">Signal</keyword>
<evidence type="ECO:0008006" key="4">
    <source>
        <dbReference type="Google" id="ProtNLM"/>
    </source>
</evidence>
<dbReference type="AlphaFoldDB" id="A0A812ENV8"/>
<proteinExistence type="predicted"/>
<evidence type="ECO:0000256" key="1">
    <source>
        <dbReference type="SAM" id="SignalP"/>
    </source>
</evidence>
<gene>
    <name evidence="2" type="ORF">SPHA_74304</name>
</gene>
<protein>
    <recommendedName>
        <fullName evidence="4">Secreted protein</fullName>
    </recommendedName>
</protein>
<dbReference type="EMBL" id="CAHIKZ030005415">
    <property type="protein sequence ID" value="CAE1324541.1"/>
    <property type="molecule type" value="Genomic_DNA"/>
</dbReference>
<feature type="chain" id="PRO_5032681130" description="Secreted protein" evidence="1">
    <location>
        <begin position="28"/>
        <end position="198"/>
    </location>
</feature>
<evidence type="ECO:0000313" key="2">
    <source>
        <dbReference type="EMBL" id="CAE1324541.1"/>
    </source>
</evidence>
<reference evidence="2" key="1">
    <citation type="submission" date="2021-01" db="EMBL/GenBank/DDBJ databases">
        <authorList>
            <person name="Li R."/>
            <person name="Bekaert M."/>
        </authorList>
    </citation>
    <scope>NUCLEOTIDE SEQUENCE</scope>
    <source>
        <strain evidence="2">Farmed</strain>
    </source>
</reference>
<evidence type="ECO:0000313" key="3">
    <source>
        <dbReference type="Proteomes" id="UP000597762"/>
    </source>
</evidence>
<keyword evidence="3" id="KW-1185">Reference proteome</keyword>
<dbReference type="Proteomes" id="UP000597762">
    <property type="component" value="Unassembled WGS sequence"/>
</dbReference>
<sequence length="198" mass="22795">MFVVPAVSVSFSLSFLAFCFLWTSAQGLRWAIMCSGDARLPQTTTQGSPCKCLNMGDSTWTFSSFWSPYQTRLLPALCECLSPSLRRSILINRLNTRPGERLHNGRKNIIYFFPVSPWISRIAHHLISVLIESRWSLCFSSPADEKFNYLLLFFFPIKKKQTNILFFHFPSSGHRYIFRLSEFSVFQFTSAFPAVSHP</sequence>
<organism evidence="2 3">
    <name type="scientific">Acanthosepion pharaonis</name>
    <name type="common">Pharaoh cuttlefish</name>
    <name type="synonym">Sepia pharaonis</name>
    <dbReference type="NCBI Taxonomy" id="158019"/>
    <lineage>
        <taxon>Eukaryota</taxon>
        <taxon>Metazoa</taxon>
        <taxon>Spiralia</taxon>
        <taxon>Lophotrochozoa</taxon>
        <taxon>Mollusca</taxon>
        <taxon>Cephalopoda</taxon>
        <taxon>Coleoidea</taxon>
        <taxon>Decapodiformes</taxon>
        <taxon>Sepiida</taxon>
        <taxon>Sepiina</taxon>
        <taxon>Sepiidae</taxon>
        <taxon>Acanthosepion</taxon>
    </lineage>
</organism>
<comment type="caution">
    <text evidence="2">The sequence shown here is derived from an EMBL/GenBank/DDBJ whole genome shotgun (WGS) entry which is preliminary data.</text>
</comment>
<feature type="signal peptide" evidence="1">
    <location>
        <begin position="1"/>
        <end position="27"/>
    </location>
</feature>